<sequence>MAVSIPGIVSAALSKQKGKKITLSDNDVVLFQGDSITDMGRNRNAKDANSNSGLGPGYPLIAGSELLYKYPGKHLQIYNRGISGNKVFQLADRWEEDCLALKPTVLSILVGVNDYWHTLTGGYKGTLQTYRDDYRALLERTRKQFPDIKLIIGEPYAVRGVKAVDDSWFPTFTGYQQAAREIADSFGAAFIPYQHIYDQAQKSAPASYWTPDGVHPGAAGDALMAHAWLETIKG</sequence>
<dbReference type="InterPro" id="IPR013830">
    <property type="entry name" value="SGNH_hydro"/>
</dbReference>
<reference evidence="2" key="1">
    <citation type="journal article" date="2014" name="Int. J. Syst. Evol. Microbiol.">
        <title>Complete genome of a new Firmicutes species belonging to the dominant human colonic microbiota ('Ruminococcus bicirculans') reveals two chromosomes and a selective capacity to utilize plant glucans.</title>
        <authorList>
            <consortium name="NISC Comparative Sequencing Program"/>
            <person name="Wegmann U."/>
            <person name="Louis P."/>
            <person name="Goesmann A."/>
            <person name="Henrissat B."/>
            <person name="Duncan S.H."/>
            <person name="Flint H.J."/>
        </authorList>
    </citation>
    <scope>NUCLEOTIDE SEQUENCE</scope>
    <source>
        <strain evidence="2">JCM 17664</strain>
    </source>
</reference>
<name>A0ABP8FR90_9BACT</name>
<gene>
    <name evidence="2" type="ORF">GCM10023143_17430</name>
    <name evidence="3" type="ORF">GCM10023143_17740</name>
</gene>
<comment type="caution">
    <text evidence="2">The sequence shown here is derived from an EMBL/GenBank/DDBJ whole genome shotgun (WGS) entry which is preliminary data.</text>
</comment>
<dbReference type="Pfam" id="PF13472">
    <property type="entry name" value="Lipase_GDSL_2"/>
    <property type="match status" value="1"/>
</dbReference>
<dbReference type="EMBL" id="BAABFN010000002">
    <property type="protein sequence ID" value="GAA4309443.1"/>
    <property type="molecule type" value="Genomic_DNA"/>
</dbReference>
<dbReference type="Gene3D" id="3.40.50.1110">
    <property type="entry name" value="SGNH hydrolase"/>
    <property type="match status" value="1"/>
</dbReference>
<dbReference type="CDD" id="cd01834">
    <property type="entry name" value="SGNH_hydrolase_like_2"/>
    <property type="match status" value="1"/>
</dbReference>
<protein>
    <submittedName>
        <fullName evidence="2">SGNH/GDSL hydrolase family protein</fullName>
    </submittedName>
</protein>
<reference evidence="2" key="3">
    <citation type="submission" date="2023-12" db="EMBL/GenBank/DDBJ databases">
        <authorList>
            <person name="Sun Q."/>
            <person name="Inoue M."/>
        </authorList>
    </citation>
    <scope>NUCLEOTIDE SEQUENCE</scope>
    <source>
        <strain evidence="2">JCM 17664</strain>
    </source>
</reference>
<dbReference type="GO" id="GO:0016787">
    <property type="term" value="F:hydrolase activity"/>
    <property type="evidence" value="ECO:0007669"/>
    <property type="project" value="UniProtKB-KW"/>
</dbReference>
<dbReference type="EMBL" id="BAABFN010000003">
    <property type="protein sequence ID" value="GAA4309678.1"/>
    <property type="molecule type" value="Genomic_DNA"/>
</dbReference>
<organism evidence="2 4">
    <name type="scientific">Compostibacter hankyongensis</name>
    <dbReference type="NCBI Taxonomy" id="1007089"/>
    <lineage>
        <taxon>Bacteria</taxon>
        <taxon>Pseudomonadati</taxon>
        <taxon>Bacteroidota</taxon>
        <taxon>Chitinophagia</taxon>
        <taxon>Chitinophagales</taxon>
        <taxon>Chitinophagaceae</taxon>
        <taxon>Compostibacter</taxon>
    </lineage>
</organism>
<dbReference type="PANTHER" id="PTHR30383:SF5">
    <property type="entry name" value="SGNH HYDROLASE-TYPE ESTERASE DOMAIN-CONTAINING PROTEIN"/>
    <property type="match status" value="1"/>
</dbReference>
<dbReference type="SUPFAM" id="SSF52266">
    <property type="entry name" value="SGNH hydrolase"/>
    <property type="match status" value="1"/>
</dbReference>
<dbReference type="InterPro" id="IPR036514">
    <property type="entry name" value="SGNH_hydro_sf"/>
</dbReference>
<proteinExistence type="predicted"/>
<evidence type="ECO:0000313" key="4">
    <source>
        <dbReference type="Proteomes" id="UP001501207"/>
    </source>
</evidence>
<keyword evidence="4" id="KW-1185">Reference proteome</keyword>
<feature type="domain" description="SGNH hydrolase-type esterase" evidence="1">
    <location>
        <begin position="33"/>
        <end position="222"/>
    </location>
</feature>
<accession>A0ABP8FR90</accession>
<evidence type="ECO:0000259" key="1">
    <source>
        <dbReference type="Pfam" id="PF13472"/>
    </source>
</evidence>
<evidence type="ECO:0000313" key="3">
    <source>
        <dbReference type="EMBL" id="GAA4309678.1"/>
    </source>
</evidence>
<dbReference type="InterPro" id="IPR051532">
    <property type="entry name" value="Ester_Hydrolysis_Enzymes"/>
</dbReference>
<evidence type="ECO:0000313" key="2">
    <source>
        <dbReference type="EMBL" id="GAA4309443.1"/>
    </source>
</evidence>
<reference evidence="4" key="2">
    <citation type="journal article" date="2019" name="Int. J. Syst. Evol. Microbiol.">
        <title>The Global Catalogue of Microorganisms (GCM) 10K type strain sequencing project: providing services to taxonomists for standard genome sequencing and annotation.</title>
        <authorList>
            <consortium name="The Broad Institute Genomics Platform"/>
            <consortium name="The Broad Institute Genome Sequencing Center for Infectious Disease"/>
            <person name="Wu L."/>
            <person name="Ma J."/>
        </authorList>
    </citation>
    <scope>NUCLEOTIDE SEQUENCE [LARGE SCALE GENOMIC DNA]</scope>
    <source>
        <strain evidence="4">JCM 17664</strain>
    </source>
</reference>
<dbReference type="Proteomes" id="UP001501207">
    <property type="component" value="Unassembled WGS sequence"/>
</dbReference>
<keyword evidence="2" id="KW-0378">Hydrolase</keyword>
<dbReference type="RefSeq" id="WP_344978333.1">
    <property type="nucleotide sequence ID" value="NZ_BAABFN010000002.1"/>
</dbReference>
<dbReference type="PANTHER" id="PTHR30383">
    <property type="entry name" value="THIOESTERASE 1/PROTEASE 1/LYSOPHOSPHOLIPASE L1"/>
    <property type="match status" value="1"/>
</dbReference>